<gene>
    <name evidence="1" type="ORF">I540_4811</name>
</gene>
<evidence type="ECO:0000313" key="1">
    <source>
        <dbReference type="EMBL" id="EUA66837.1"/>
    </source>
</evidence>
<dbReference type="EC" id="1.-.-.-" evidence="1"/>
<name>X8DE14_9MYCO</name>
<dbReference type="AlphaFoldDB" id="X8DE14"/>
<protein>
    <submittedName>
        <fullName evidence="1">R2-like ligand binding oxidase domain protein</fullName>
        <ecNumber evidence="1">1.-.-.-</ecNumber>
    </submittedName>
</protein>
<comment type="caution">
    <text evidence="1">The sequence shown here is derived from an EMBL/GenBank/DDBJ whole genome shotgun (WGS) entry which is preliminary data.</text>
</comment>
<dbReference type="Proteomes" id="UP000023351">
    <property type="component" value="Unassembled WGS sequence"/>
</dbReference>
<dbReference type="GO" id="GO:0016491">
    <property type="term" value="F:oxidoreductase activity"/>
    <property type="evidence" value="ECO:0007669"/>
    <property type="project" value="UniProtKB-KW"/>
</dbReference>
<organism evidence="1 2">
    <name type="scientific">Mycobacteroides abscessus subsp. bolletii 1513</name>
    <dbReference type="NCBI Taxonomy" id="1299321"/>
    <lineage>
        <taxon>Bacteria</taxon>
        <taxon>Bacillati</taxon>
        <taxon>Actinomycetota</taxon>
        <taxon>Actinomycetes</taxon>
        <taxon>Mycobacteriales</taxon>
        <taxon>Mycobacteriaceae</taxon>
        <taxon>Mycobacteroides</taxon>
        <taxon>Mycobacteroides abscessus</taxon>
    </lineage>
</organism>
<dbReference type="EMBL" id="JAOJ01000003">
    <property type="protein sequence ID" value="EUA66837.1"/>
    <property type="molecule type" value="Genomic_DNA"/>
</dbReference>
<evidence type="ECO:0000313" key="2">
    <source>
        <dbReference type="Proteomes" id="UP000023351"/>
    </source>
</evidence>
<sequence>MQYSADKGMRRFGTISSARGRPLAEIDLDYSPLQLEDTFAAEDRQALAATA</sequence>
<accession>X8DE14</accession>
<reference evidence="1 2" key="1">
    <citation type="submission" date="2013-12" db="EMBL/GenBank/DDBJ databases">
        <authorList>
            <person name="Zelazny A."/>
            <person name="Olivier K."/>
            <person name="Holland S."/>
            <person name="Lenaerts A."/>
            <person name="Ordway D."/>
            <person name="DeGroote M.A."/>
            <person name="Parker T."/>
            <person name="Sizemore C."/>
            <person name="Tallon L.J."/>
            <person name="Sadzewicz L.K."/>
            <person name="Sengamalay N."/>
            <person name="Fraser C.M."/>
            <person name="Hine E."/>
            <person name="Shefchek K.A."/>
            <person name="Das S.P."/>
            <person name="Tettelin H."/>
        </authorList>
    </citation>
    <scope>NUCLEOTIDE SEQUENCE [LARGE SCALE GENOMIC DNA]</scope>
    <source>
        <strain evidence="1 2">1513</strain>
    </source>
</reference>
<dbReference type="PATRIC" id="fig|1299321.3.peg.4641"/>
<keyword evidence="1" id="KW-0560">Oxidoreductase</keyword>
<proteinExistence type="predicted"/>